<dbReference type="Pfam" id="PF00817">
    <property type="entry name" value="IMS"/>
    <property type="match status" value="1"/>
</dbReference>
<gene>
    <name evidence="4" type="ORF">RYS15_18840</name>
</gene>
<evidence type="ECO:0000256" key="2">
    <source>
        <dbReference type="SAM" id="MobiDB-lite"/>
    </source>
</evidence>
<evidence type="ECO:0000256" key="1">
    <source>
        <dbReference type="ARBA" id="ARBA00022763"/>
    </source>
</evidence>
<dbReference type="InterPro" id="IPR001126">
    <property type="entry name" value="UmuC"/>
</dbReference>
<dbReference type="EMBL" id="JAWIIJ010000018">
    <property type="protein sequence ID" value="MDV2080747.1"/>
    <property type="molecule type" value="Genomic_DNA"/>
</dbReference>
<organism evidence="4 5">
    <name type="scientific">Marinobacter xestospongiae</name>
    <dbReference type="NCBI Taxonomy" id="994319"/>
    <lineage>
        <taxon>Bacteria</taxon>
        <taxon>Pseudomonadati</taxon>
        <taxon>Pseudomonadota</taxon>
        <taxon>Gammaproteobacteria</taxon>
        <taxon>Pseudomonadales</taxon>
        <taxon>Marinobacteraceae</taxon>
        <taxon>Marinobacter</taxon>
    </lineage>
</organism>
<feature type="compositionally biased region" description="Pro residues" evidence="2">
    <location>
        <begin position="398"/>
        <end position="418"/>
    </location>
</feature>
<name>A0ABU3W3J7_9GAMM</name>
<dbReference type="PANTHER" id="PTHR35369">
    <property type="entry name" value="BLR3025 PROTEIN-RELATED"/>
    <property type="match status" value="1"/>
</dbReference>
<sequence length="472" mass="53571">MLWLYLHFPHLLLDHLARSQETPAAMVTVASTSQQVLQVCPLAQQQGVQAGMRLKTALALTPELGIVHTNSTRETELLEQQACWLYHYAAQIVLYPPDGLLLEASSLLRLYRTLPALWQTLENALASRRLTAWLACGITPKAARLLARQNLGQCSDDRTLLAAQVQELTLPATGLETRPLERLARLGLTRLGEVAALPPRELARRLAPETLAHIQQILGQRPDPQHCWQPPHRFQQRVDFMQEVEQAQGLLFPLQPLLTELEENLLWRQEDTDRLQLTLHHRDHSQQALSIRTAGPEHRASAFVELVRLHLERQPLPAPVIAMTLTVTRFLPRGTAIGRDLLGENEDPKEAWQTLIGRLQARLGRGALRRLEPQADHRPEKAWATAGLQPQRRKPPVTQSPPPPRPLWLLPSPQPLQQPPQTWLSGPERISSGWWDGERVQRDYYSALLTSGQLAWVYRDDQGHWFIHGWFG</sequence>
<accession>A0ABU3W3J7</accession>
<proteinExistence type="predicted"/>
<evidence type="ECO:0000313" key="4">
    <source>
        <dbReference type="EMBL" id="MDV2080747.1"/>
    </source>
</evidence>
<dbReference type="InterPro" id="IPR050356">
    <property type="entry name" value="SulA_CellDiv_inhibitor"/>
</dbReference>
<keyword evidence="1" id="KW-0227">DNA damage</keyword>
<dbReference type="SUPFAM" id="SSF56672">
    <property type="entry name" value="DNA/RNA polymerases"/>
    <property type="match status" value="1"/>
</dbReference>
<comment type="caution">
    <text evidence="4">The sequence shown here is derived from an EMBL/GenBank/DDBJ whole genome shotgun (WGS) entry which is preliminary data.</text>
</comment>
<dbReference type="Proteomes" id="UP001269819">
    <property type="component" value="Unassembled WGS sequence"/>
</dbReference>
<dbReference type="CDD" id="cd03468">
    <property type="entry name" value="PolY_like"/>
    <property type="match status" value="1"/>
</dbReference>
<feature type="domain" description="UmuC" evidence="3">
    <location>
        <begin position="23"/>
        <end position="147"/>
    </location>
</feature>
<dbReference type="RefSeq" id="WP_316975108.1">
    <property type="nucleotide sequence ID" value="NZ_JAWIIJ010000018.1"/>
</dbReference>
<feature type="compositionally biased region" description="Basic and acidic residues" evidence="2">
    <location>
        <begin position="371"/>
        <end position="381"/>
    </location>
</feature>
<evidence type="ECO:0000259" key="3">
    <source>
        <dbReference type="Pfam" id="PF00817"/>
    </source>
</evidence>
<protein>
    <submittedName>
        <fullName evidence="4">DNA polymerase Y family protein</fullName>
    </submittedName>
</protein>
<evidence type="ECO:0000313" key="5">
    <source>
        <dbReference type="Proteomes" id="UP001269819"/>
    </source>
</evidence>
<feature type="region of interest" description="Disordered" evidence="2">
    <location>
        <begin position="371"/>
        <end position="425"/>
    </location>
</feature>
<reference evidence="4 5" key="1">
    <citation type="submission" date="2023-10" db="EMBL/GenBank/DDBJ databases">
        <title>Characteristics and mechanism of a salt-tolerant marine origin heterotrophic nitrifying- aerobic denitrifying bacteria Marinobacter xestospongiae HN1.</title>
        <authorList>
            <person name="Qi R."/>
        </authorList>
    </citation>
    <scope>NUCLEOTIDE SEQUENCE [LARGE SCALE GENOMIC DNA]</scope>
    <source>
        <strain evidence="4 5">HN1</strain>
    </source>
</reference>
<keyword evidence="5" id="KW-1185">Reference proteome</keyword>
<dbReference type="PANTHER" id="PTHR35369:SF2">
    <property type="entry name" value="BLR3025 PROTEIN"/>
    <property type="match status" value="1"/>
</dbReference>
<dbReference type="InterPro" id="IPR043502">
    <property type="entry name" value="DNA/RNA_pol_sf"/>
</dbReference>